<name>A0A2T0KHH7_9ACTN</name>
<protein>
    <submittedName>
        <fullName evidence="2">HD domain-containing protein</fullName>
    </submittedName>
</protein>
<accession>A0A2T0KHH7</accession>
<evidence type="ECO:0000259" key="1">
    <source>
        <dbReference type="Pfam" id="PF01966"/>
    </source>
</evidence>
<dbReference type="OrthoDB" id="338520at2"/>
<dbReference type="InterPro" id="IPR006674">
    <property type="entry name" value="HD_domain"/>
</dbReference>
<dbReference type="AlphaFoldDB" id="A0A2T0KHH7"/>
<dbReference type="EMBL" id="PVMZ01000004">
    <property type="protein sequence ID" value="PRX22687.1"/>
    <property type="molecule type" value="Genomic_DNA"/>
</dbReference>
<dbReference type="SUPFAM" id="SSF109604">
    <property type="entry name" value="HD-domain/PDEase-like"/>
    <property type="match status" value="1"/>
</dbReference>
<feature type="domain" description="HD" evidence="1">
    <location>
        <begin position="59"/>
        <end position="138"/>
    </location>
</feature>
<keyword evidence="3" id="KW-1185">Reference proteome</keyword>
<reference evidence="2 3" key="1">
    <citation type="submission" date="2018-03" db="EMBL/GenBank/DDBJ databases">
        <title>Genomic Encyclopedia of Archaeal and Bacterial Type Strains, Phase II (KMG-II): from individual species to whole genera.</title>
        <authorList>
            <person name="Goeker M."/>
        </authorList>
    </citation>
    <scope>NUCLEOTIDE SEQUENCE [LARGE SCALE GENOMIC DNA]</scope>
    <source>
        <strain evidence="2 3">DSM 43146</strain>
    </source>
</reference>
<evidence type="ECO:0000313" key="2">
    <source>
        <dbReference type="EMBL" id="PRX22687.1"/>
    </source>
</evidence>
<proteinExistence type="predicted"/>
<dbReference type="Proteomes" id="UP000239415">
    <property type="component" value="Unassembled WGS sequence"/>
</dbReference>
<sequence length="193" mass="20254">MGLSLRLALSGAGGPVRELPPEVVQLLVAVGAPARLGAHLRLVHDVACDLSSWLASAHPGVVFDAEAVVFGAATHDVGKVVFPRELSVPGSRHEAAGRQLLLGRGFPDRLARFAGTHGSWQAAGVGVEDLLVSVADKVWKGARVEDLERLLVDRIAGADGIEVWAAFVSLDDCLQRLAEAADGRLAFQNGFAV</sequence>
<gene>
    <name evidence="2" type="ORF">CLV67_104215</name>
</gene>
<dbReference type="Pfam" id="PF01966">
    <property type="entry name" value="HD"/>
    <property type="match status" value="1"/>
</dbReference>
<organism evidence="2 3">
    <name type="scientific">Actinoplanes italicus</name>
    <dbReference type="NCBI Taxonomy" id="113567"/>
    <lineage>
        <taxon>Bacteria</taxon>
        <taxon>Bacillati</taxon>
        <taxon>Actinomycetota</taxon>
        <taxon>Actinomycetes</taxon>
        <taxon>Micromonosporales</taxon>
        <taxon>Micromonosporaceae</taxon>
        <taxon>Actinoplanes</taxon>
    </lineage>
</organism>
<evidence type="ECO:0000313" key="3">
    <source>
        <dbReference type="Proteomes" id="UP000239415"/>
    </source>
</evidence>
<comment type="caution">
    <text evidence="2">The sequence shown here is derived from an EMBL/GenBank/DDBJ whole genome shotgun (WGS) entry which is preliminary data.</text>
</comment>